<dbReference type="PANTHER" id="PTHR45662:SF2">
    <property type="entry name" value="PHOSPHATIDYLINOSITOL-3-PHOSPHATASE SAC1"/>
    <property type="match status" value="1"/>
</dbReference>
<dbReference type="GO" id="GO:0005783">
    <property type="term" value="C:endoplasmic reticulum"/>
    <property type="evidence" value="ECO:0007669"/>
    <property type="project" value="TreeGrafter"/>
</dbReference>
<proteinExistence type="predicted"/>
<dbReference type="GO" id="GO:0046856">
    <property type="term" value="P:phosphatidylinositol dephosphorylation"/>
    <property type="evidence" value="ECO:0007669"/>
    <property type="project" value="TreeGrafter"/>
</dbReference>
<dbReference type="EMBL" id="LSSK01000090">
    <property type="protein sequence ID" value="OMH85377.1"/>
    <property type="molecule type" value="Genomic_DNA"/>
</dbReference>
<accession>A0A1R1PWS0</accession>
<evidence type="ECO:0000313" key="2">
    <source>
        <dbReference type="EMBL" id="OMH85377.1"/>
    </source>
</evidence>
<feature type="domain" description="SAC" evidence="1">
    <location>
        <begin position="117"/>
        <end position="458"/>
    </location>
</feature>
<dbReference type="AlphaFoldDB" id="A0A1R1PWS0"/>
<dbReference type="Pfam" id="PF02383">
    <property type="entry name" value="Syja_N"/>
    <property type="match status" value="1"/>
</dbReference>
<organism evidence="2 3">
    <name type="scientific">Zancudomyces culisetae</name>
    <name type="common">Gut fungus</name>
    <name type="synonym">Smittium culisetae</name>
    <dbReference type="NCBI Taxonomy" id="1213189"/>
    <lineage>
        <taxon>Eukaryota</taxon>
        <taxon>Fungi</taxon>
        <taxon>Fungi incertae sedis</taxon>
        <taxon>Zoopagomycota</taxon>
        <taxon>Kickxellomycotina</taxon>
        <taxon>Harpellomycetes</taxon>
        <taxon>Harpellales</taxon>
        <taxon>Legeriomycetaceae</taxon>
        <taxon>Zancudomyces</taxon>
    </lineage>
</organism>
<dbReference type="PANTHER" id="PTHR45662">
    <property type="entry name" value="PHOSPHATIDYLINOSITIDE PHOSPHATASE SAC1"/>
    <property type="match status" value="1"/>
</dbReference>
<dbReference type="InterPro" id="IPR002013">
    <property type="entry name" value="SAC_dom"/>
</dbReference>
<protein>
    <submittedName>
        <fullName evidence="2">Phosphoinositide phosphatase SAC1</fullName>
    </submittedName>
</protein>
<evidence type="ECO:0000259" key="1">
    <source>
        <dbReference type="PROSITE" id="PS50275"/>
    </source>
</evidence>
<dbReference type="PROSITE" id="PS50275">
    <property type="entry name" value="SAC"/>
    <property type="match status" value="1"/>
</dbReference>
<dbReference type="GO" id="GO:0043812">
    <property type="term" value="F:phosphatidylinositol-4-phosphate phosphatase activity"/>
    <property type="evidence" value="ECO:0007669"/>
    <property type="project" value="TreeGrafter"/>
</dbReference>
<dbReference type="OrthoDB" id="405996at2759"/>
<dbReference type="Proteomes" id="UP000188320">
    <property type="component" value="Unassembled WGS sequence"/>
</dbReference>
<sequence length="697" mass="77890">MSKQLLLNFCDNQVIIKNTQHEKEVLGIDKFGRIQLFDPTIVISKPKLYMRAVGILGIIRLLSGYYIIVINEADKEGVIGGNTIYKVKSTSVVKIGVDKKGLLPHEQDIEEKLLKRLDSTLKINGYYFSYTYDLTSSVQRGIQKQQEGQNKYLWQNANNEFFFNYYLNEPLIKACTTVDERVGNYILPVINGFFESTLAKINERKIIITLITRRGRNRQGTRYFSRGADEQGNVSNYAETEQVVEFLPVDANDELGNKLASLVQIRGSVPLLWSQCITGRYKPQLILESDAASSPGFAMHFDRLLADYGDIQIVNLVDKRKYERPLGDAFQRLTHSLTSRDRVHYLHYDYHSEAKRAGSSAAIQELVASLAPRLSAFGSYNAISNTYQTGVVRTNCVDCLDRTNVVQSAIATHWLNTLFVAHGVLKPNDYITSHTNIDIVLRNIWADNADCVSMPYSGTGALKTDVTRTGKRSVVGMYNDLSNSITRYVYNNYIDGARQDAYDLFLGKFAITDNYSSLPLSSYSAIPSLSSLSVETMLVLGGVVLASVGLLYQSFTSGFALFNATFSFSSSSSSTGGSVSFIRSILPLAMWSSLIIFGVRLLLQSGRFNELLSWPQLLAYKYRPLPVTSTTRTNTRIKVPYVSDFMNSKFGTYFSTNSHINIHTTTISNTAANTIGGGGIGIGEKRYETFEQSRKLV</sequence>
<name>A0A1R1PWS0_ZANCU</name>
<gene>
    <name evidence="2" type="ORF">AX774_g1074</name>
</gene>
<keyword evidence="3" id="KW-1185">Reference proteome</keyword>
<comment type="caution">
    <text evidence="2">The sequence shown here is derived from an EMBL/GenBank/DDBJ whole genome shotgun (WGS) entry which is preliminary data.</text>
</comment>
<reference evidence="3" key="1">
    <citation type="submission" date="2017-01" db="EMBL/GenBank/DDBJ databases">
        <authorList>
            <person name="Wang Y."/>
            <person name="White M."/>
            <person name="Kvist S."/>
            <person name="Moncalvo J.-M."/>
        </authorList>
    </citation>
    <scope>NUCLEOTIDE SEQUENCE [LARGE SCALE GENOMIC DNA]</scope>
    <source>
        <strain evidence="3">COL-18-3</strain>
    </source>
</reference>
<evidence type="ECO:0000313" key="3">
    <source>
        <dbReference type="Proteomes" id="UP000188320"/>
    </source>
</evidence>